<protein>
    <recommendedName>
        <fullName evidence="1">Transposase (putative) gypsy type domain-containing protein</fullName>
    </recommendedName>
</protein>
<dbReference type="PANTHER" id="PTHR33026:SF7">
    <property type="entry name" value="OS03G0100275 PROTEIN"/>
    <property type="match status" value="1"/>
</dbReference>
<gene>
    <name evidence="2" type="ORF">QYE76_029231</name>
</gene>
<proteinExistence type="predicted"/>
<reference evidence="2" key="1">
    <citation type="submission" date="2023-07" db="EMBL/GenBank/DDBJ databases">
        <title>A chromosome-level genome assembly of Lolium multiflorum.</title>
        <authorList>
            <person name="Chen Y."/>
            <person name="Copetti D."/>
            <person name="Kolliker R."/>
            <person name="Studer B."/>
        </authorList>
    </citation>
    <scope>NUCLEOTIDE SEQUENCE</scope>
    <source>
        <strain evidence="2">02402/16</strain>
        <tissue evidence="2">Leaf</tissue>
    </source>
</reference>
<evidence type="ECO:0000259" key="1">
    <source>
        <dbReference type="Pfam" id="PF04195"/>
    </source>
</evidence>
<dbReference type="InterPro" id="IPR007321">
    <property type="entry name" value="Transposase_28"/>
</dbReference>
<comment type="caution">
    <text evidence="2">The sequence shown here is derived from an EMBL/GenBank/DDBJ whole genome shotgun (WGS) entry which is preliminary data.</text>
</comment>
<dbReference type="EMBL" id="JAUUTY010000007">
    <property type="protein sequence ID" value="KAK1605558.1"/>
    <property type="molecule type" value="Genomic_DNA"/>
</dbReference>
<name>A0AAD8QMF8_LOLMU</name>
<dbReference type="Proteomes" id="UP001231189">
    <property type="component" value="Unassembled WGS sequence"/>
</dbReference>
<dbReference type="AlphaFoldDB" id="A0AAD8QMF8"/>
<evidence type="ECO:0000313" key="3">
    <source>
        <dbReference type="Proteomes" id="UP001231189"/>
    </source>
</evidence>
<accession>A0AAD8QMF8</accession>
<evidence type="ECO:0000313" key="2">
    <source>
        <dbReference type="EMBL" id="KAK1605558.1"/>
    </source>
</evidence>
<keyword evidence="3" id="KW-1185">Reference proteome</keyword>
<dbReference type="Pfam" id="PF04195">
    <property type="entry name" value="Transposase_28"/>
    <property type="match status" value="1"/>
</dbReference>
<dbReference type="PANTHER" id="PTHR33026">
    <property type="entry name" value="OS06G0360600 PROTEIN"/>
    <property type="match status" value="1"/>
</dbReference>
<feature type="domain" description="Transposase (putative) gypsy type" evidence="1">
    <location>
        <begin position="51"/>
        <end position="107"/>
    </location>
</feature>
<sequence>MAAKGWGKSKVTRESLHPNISAGIIPEFQHERWRVPAANKTEPQPRLGEFVIFTSFLERGFALPTSDFLRQLLAFYDIKISDLGPHSVQQIALFVALCECYLGCPPYSTRERPTTGALNWLIADAPKPSGANGPVITGYCRRTIVFAGGRASTAGAHALIHRKIHVPLAHVQLRRQ</sequence>
<organism evidence="2 3">
    <name type="scientific">Lolium multiflorum</name>
    <name type="common">Italian ryegrass</name>
    <name type="synonym">Lolium perenne subsp. multiflorum</name>
    <dbReference type="NCBI Taxonomy" id="4521"/>
    <lineage>
        <taxon>Eukaryota</taxon>
        <taxon>Viridiplantae</taxon>
        <taxon>Streptophyta</taxon>
        <taxon>Embryophyta</taxon>
        <taxon>Tracheophyta</taxon>
        <taxon>Spermatophyta</taxon>
        <taxon>Magnoliopsida</taxon>
        <taxon>Liliopsida</taxon>
        <taxon>Poales</taxon>
        <taxon>Poaceae</taxon>
        <taxon>BOP clade</taxon>
        <taxon>Pooideae</taxon>
        <taxon>Poodae</taxon>
        <taxon>Poeae</taxon>
        <taxon>Poeae Chloroplast Group 2 (Poeae type)</taxon>
        <taxon>Loliodinae</taxon>
        <taxon>Loliinae</taxon>
        <taxon>Lolium</taxon>
    </lineage>
</organism>